<comment type="caution">
    <text evidence="3">The sequence shown here is derived from an EMBL/GenBank/DDBJ whole genome shotgun (WGS) entry which is preliminary data.</text>
</comment>
<dbReference type="EMBL" id="RCHD01000003">
    <property type="protein sequence ID" value="RLL38310.1"/>
    <property type="molecule type" value="Genomic_DNA"/>
</dbReference>
<evidence type="ECO:0000313" key="3">
    <source>
        <dbReference type="EMBL" id="RLL38310.1"/>
    </source>
</evidence>
<dbReference type="InterPro" id="IPR028098">
    <property type="entry name" value="Glyco_trans_4-like_N"/>
</dbReference>
<dbReference type="InterPro" id="IPR050194">
    <property type="entry name" value="Glycosyltransferase_grp1"/>
</dbReference>
<dbReference type="AlphaFoldDB" id="A0A498D0U3"/>
<evidence type="ECO:0000313" key="4">
    <source>
        <dbReference type="Proteomes" id="UP000267166"/>
    </source>
</evidence>
<accession>A0A498D0U3</accession>
<evidence type="ECO:0000259" key="2">
    <source>
        <dbReference type="Pfam" id="PF13439"/>
    </source>
</evidence>
<sequence length="337" mass="38371">MTNRHKTPAIWFPTVQTGTGTDVFTQRLVDGLNQRGIRAEITWLPLRAEYLPWSVSIPQPPEWATIVHVNTWLHHRFLPQNLPIVATIHHSIHDPKLKLYKGLLRSLYHQYWIAPNERRVMKQAAKVTAVSQFVANLAKKTLCNIPINVIYNGVNTNLFHKNSKTQNMKEPCRLLYVGAWRTLKGVDLLPIIMQKLGNNFELYYTGGKAAEKDKISMPPNMYDLGKLNQQKVIHEMQQADVFLFLSRSEGFGLAVVEAMACGLPVIALEGTAVDEIIDHKINGYLAKDDEDAVSIIKRIYNQYTLLNQLSNAANVKARNDFSEITMLNSYISLYENM</sequence>
<name>A0A498D0U3_9GAMM</name>
<dbReference type="InterPro" id="IPR001296">
    <property type="entry name" value="Glyco_trans_1"/>
</dbReference>
<dbReference type="PANTHER" id="PTHR45947">
    <property type="entry name" value="SULFOQUINOVOSYL TRANSFERASE SQD2"/>
    <property type="match status" value="1"/>
</dbReference>
<feature type="domain" description="Glycosyltransferase subfamily 4-like N-terminal" evidence="2">
    <location>
        <begin position="65"/>
        <end position="157"/>
    </location>
</feature>
<protein>
    <submittedName>
        <fullName evidence="3">Glycosyltransferase</fullName>
    </submittedName>
</protein>
<gene>
    <name evidence="3" type="ORF">D9K80_02450</name>
</gene>
<dbReference type="RefSeq" id="WP_121594019.1">
    <property type="nucleotide sequence ID" value="NZ_RCHD01000003.1"/>
</dbReference>
<organism evidence="3 4">
    <name type="scientific">Acinetobacter cumulans</name>
    <dbReference type="NCBI Taxonomy" id="2136182"/>
    <lineage>
        <taxon>Bacteria</taxon>
        <taxon>Pseudomonadati</taxon>
        <taxon>Pseudomonadota</taxon>
        <taxon>Gammaproteobacteria</taxon>
        <taxon>Moraxellales</taxon>
        <taxon>Moraxellaceae</taxon>
        <taxon>Acinetobacter</taxon>
    </lineage>
</organism>
<dbReference type="SUPFAM" id="SSF53756">
    <property type="entry name" value="UDP-Glycosyltransferase/glycogen phosphorylase"/>
    <property type="match status" value="1"/>
</dbReference>
<dbReference type="PANTHER" id="PTHR45947:SF3">
    <property type="entry name" value="SULFOQUINOVOSYL TRANSFERASE SQD2"/>
    <property type="match status" value="1"/>
</dbReference>
<dbReference type="Pfam" id="PF00534">
    <property type="entry name" value="Glycos_transf_1"/>
    <property type="match status" value="1"/>
</dbReference>
<feature type="domain" description="Glycosyl transferase family 1" evidence="1">
    <location>
        <begin position="168"/>
        <end position="313"/>
    </location>
</feature>
<dbReference type="Pfam" id="PF13439">
    <property type="entry name" value="Glyco_transf_4"/>
    <property type="match status" value="1"/>
</dbReference>
<dbReference type="Proteomes" id="UP000267166">
    <property type="component" value="Unassembled WGS sequence"/>
</dbReference>
<evidence type="ECO:0000259" key="1">
    <source>
        <dbReference type="Pfam" id="PF00534"/>
    </source>
</evidence>
<dbReference type="CDD" id="cd03801">
    <property type="entry name" value="GT4_PimA-like"/>
    <property type="match status" value="1"/>
</dbReference>
<dbReference type="Gene3D" id="3.40.50.2000">
    <property type="entry name" value="Glycogen Phosphorylase B"/>
    <property type="match status" value="2"/>
</dbReference>
<reference evidence="3 4" key="1">
    <citation type="submission" date="2018-09" db="EMBL/GenBank/DDBJ databases">
        <title>The draft genome of Acinetobacter sp. strains.</title>
        <authorList>
            <person name="Qin J."/>
            <person name="Feng Y."/>
            <person name="Zong Z."/>
        </authorList>
    </citation>
    <scope>NUCLEOTIDE SEQUENCE [LARGE SCALE GENOMIC DNA]</scope>
    <source>
        <strain evidence="3 4">WCHAc060003</strain>
    </source>
</reference>
<proteinExistence type="predicted"/>
<dbReference type="GO" id="GO:0016757">
    <property type="term" value="F:glycosyltransferase activity"/>
    <property type="evidence" value="ECO:0007669"/>
    <property type="project" value="InterPro"/>
</dbReference>
<keyword evidence="3" id="KW-0808">Transferase</keyword>